<gene>
    <name evidence="2" type="ORF">C7450_109248</name>
</gene>
<feature type="region of interest" description="Disordered" evidence="1">
    <location>
        <begin position="67"/>
        <end position="109"/>
    </location>
</feature>
<proteinExistence type="predicted"/>
<accession>A0A2V3U2N2</accession>
<feature type="compositionally biased region" description="Low complexity" evidence="1">
    <location>
        <begin position="68"/>
        <end position="92"/>
    </location>
</feature>
<dbReference type="AlphaFoldDB" id="A0A2V3U2N2"/>
<evidence type="ECO:0000313" key="3">
    <source>
        <dbReference type="Proteomes" id="UP000248021"/>
    </source>
</evidence>
<feature type="region of interest" description="Disordered" evidence="1">
    <location>
        <begin position="1"/>
        <end position="25"/>
    </location>
</feature>
<feature type="compositionally biased region" description="Pro residues" evidence="1">
    <location>
        <begin position="93"/>
        <end position="109"/>
    </location>
</feature>
<protein>
    <submittedName>
        <fullName evidence="2">Uncharacterized protein</fullName>
    </submittedName>
</protein>
<evidence type="ECO:0000313" key="2">
    <source>
        <dbReference type="EMBL" id="PXW55836.1"/>
    </source>
</evidence>
<organism evidence="2 3">
    <name type="scientific">Chelatococcus asaccharovorans</name>
    <dbReference type="NCBI Taxonomy" id="28210"/>
    <lineage>
        <taxon>Bacteria</taxon>
        <taxon>Pseudomonadati</taxon>
        <taxon>Pseudomonadota</taxon>
        <taxon>Alphaproteobacteria</taxon>
        <taxon>Hyphomicrobiales</taxon>
        <taxon>Chelatococcaceae</taxon>
        <taxon>Chelatococcus</taxon>
    </lineage>
</organism>
<comment type="caution">
    <text evidence="2">The sequence shown here is derived from an EMBL/GenBank/DDBJ whole genome shotgun (WGS) entry which is preliminary data.</text>
</comment>
<dbReference type="Proteomes" id="UP000248021">
    <property type="component" value="Unassembled WGS sequence"/>
</dbReference>
<keyword evidence="3" id="KW-1185">Reference proteome</keyword>
<evidence type="ECO:0000256" key="1">
    <source>
        <dbReference type="SAM" id="MobiDB-lite"/>
    </source>
</evidence>
<reference evidence="2 3" key="1">
    <citation type="submission" date="2018-05" db="EMBL/GenBank/DDBJ databases">
        <title>Genomic Encyclopedia of Type Strains, Phase IV (KMG-IV): sequencing the most valuable type-strain genomes for metagenomic binning, comparative biology and taxonomic classification.</title>
        <authorList>
            <person name="Goeker M."/>
        </authorList>
    </citation>
    <scope>NUCLEOTIDE SEQUENCE [LARGE SCALE GENOMIC DNA]</scope>
    <source>
        <strain evidence="2 3">DSM 6462</strain>
    </source>
</reference>
<dbReference type="EMBL" id="QJJK01000009">
    <property type="protein sequence ID" value="PXW55836.1"/>
    <property type="molecule type" value="Genomic_DNA"/>
</dbReference>
<sequence>MGSLKQDSLAPPATGAGSAGKSIPRKTFSGIAGVLLILAGAQAAFAQADSQLQRNYEQQNRAIERQLQDNSQQQLQQQQLNQIRGQQMRQQLTPPPYVPPPPPVQNFRR</sequence>
<name>A0A2V3U2N2_9HYPH</name>